<comment type="caution">
    <text evidence="1">The sequence shown here is derived from an EMBL/GenBank/DDBJ whole genome shotgun (WGS) entry which is preliminary data.</text>
</comment>
<evidence type="ECO:0000313" key="1">
    <source>
        <dbReference type="EMBL" id="KAG0442492.1"/>
    </source>
</evidence>
<reference evidence="1 2" key="1">
    <citation type="journal article" date="2020" name="Cell">
        <title>Large-Scale Comparative Analyses of Tick Genomes Elucidate Their Genetic Diversity and Vector Capacities.</title>
        <authorList>
            <consortium name="Tick Genome and Microbiome Consortium (TIGMIC)"/>
            <person name="Jia N."/>
            <person name="Wang J."/>
            <person name="Shi W."/>
            <person name="Du L."/>
            <person name="Sun Y."/>
            <person name="Zhan W."/>
            <person name="Jiang J.F."/>
            <person name="Wang Q."/>
            <person name="Zhang B."/>
            <person name="Ji P."/>
            <person name="Bell-Sakyi L."/>
            <person name="Cui X.M."/>
            <person name="Yuan T.T."/>
            <person name="Jiang B.G."/>
            <person name="Yang W.F."/>
            <person name="Lam T.T."/>
            <person name="Chang Q.C."/>
            <person name="Ding S.J."/>
            <person name="Wang X.J."/>
            <person name="Zhu J.G."/>
            <person name="Ruan X.D."/>
            <person name="Zhao L."/>
            <person name="Wei J.T."/>
            <person name="Ye R.Z."/>
            <person name="Que T.C."/>
            <person name="Du C.H."/>
            <person name="Zhou Y.H."/>
            <person name="Cheng J.X."/>
            <person name="Dai P.F."/>
            <person name="Guo W.B."/>
            <person name="Han X.H."/>
            <person name="Huang E.J."/>
            <person name="Li L.F."/>
            <person name="Wei W."/>
            <person name="Gao Y.C."/>
            <person name="Liu J.Z."/>
            <person name="Shao H.Z."/>
            <person name="Wang X."/>
            <person name="Wang C.C."/>
            <person name="Yang T.C."/>
            <person name="Huo Q.B."/>
            <person name="Li W."/>
            <person name="Chen H.Y."/>
            <person name="Chen S.E."/>
            <person name="Zhou L.G."/>
            <person name="Ni X.B."/>
            <person name="Tian J.H."/>
            <person name="Sheng Y."/>
            <person name="Liu T."/>
            <person name="Pan Y.S."/>
            <person name="Xia L.Y."/>
            <person name="Li J."/>
            <person name="Zhao F."/>
            <person name="Cao W.C."/>
        </authorList>
    </citation>
    <scope>NUCLEOTIDE SEQUENCE [LARGE SCALE GENOMIC DNA]</scope>
    <source>
        <strain evidence="1">Iper-2018</strain>
    </source>
</reference>
<name>A0AC60QSS7_IXOPE</name>
<dbReference type="Proteomes" id="UP000805193">
    <property type="component" value="Unassembled WGS sequence"/>
</dbReference>
<evidence type="ECO:0000313" key="2">
    <source>
        <dbReference type="Proteomes" id="UP000805193"/>
    </source>
</evidence>
<proteinExistence type="predicted"/>
<protein>
    <submittedName>
        <fullName evidence="1">Uncharacterized protein</fullName>
    </submittedName>
</protein>
<accession>A0AC60QSS7</accession>
<keyword evidence="2" id="KW-1185">Reference proteome</keyword>
<sequence>MRFDPDDDMQDGVEEVLNLPPSYNTVVTRTQLAQEFYERARRETKACEMLVHDQHLQQQGWAAVVANLEDTTVAFRNSAATFEQSFVEFLRNKPQHTALLESFERDLELLSKIPVLPALLSSKPMQETSSFMLLDWIHSQLNDATLEKVKADVESTLASVDNPTMKEIKGLEERLYGLEDLMHKAQRLVQDQQELAQASLGRSASSRGGT</sequence>
<gene>
    <name evidence="1" type="ORF">HPB47_015684</name>
</gene>
<organism evidence="1 2">
    <name type="scientific">Ixodes persulcatus</name>
    <name type="common">Taiga tick</name>
    <dbReference type="NCBI Taxonomy" id="34615"/>
    <lineage>
        <taxon>Eukaryota</taxon>
        <taxon>Metazoa</taxon>
        <taxon>Ecdysozoa</taxon>
        <taxon>Arthropoda</taxon>
        <taxon>Chelicerata</taxon>
        <taxon>Arachnida</taxon>
        <taxon>Acari</taxon>
        <taxon>Parasitiformes</taxon>
        <taxon>Ixodida</taxon>
        <taxon>Ixodoidea</taxon>
        <taxon>Ixodidae</taxon>
        <taxon>Ixodinae</taxon>
        <taxon>Ixodes</taxon>
    </lineage>
</organism>
<dbReference type="EMBL" id="JABSTQ010004346">
    <property type="protein sequence ID" value="KAG0442492.1"/>
    <property type="molecule type" value="Genomic_DNA"/>
</dbReference>